<name>A0A2V2YPX2_9BACL</name>
<dbReference type="AlphaFoldDB" id="A0A2V2YPX2"/>
<dbReference type="PROSITE" id="PS51677">
    <property type="entry name" value="NODB"/>
    <property type="match status" value="1"/>
</dbReference>
<keyword evidence="1" id="KW-0472">Membrane</keyword>
<dbReference type="Pfam" id="PF22790">
    <property type="entry name" value="YkoP"/>
    <property type="match status" value="1"/>
</dbReference>
<gene>
    <name evidence="3" type="ORF">DFQ01_118111</name>
</gene>
<keyword evidence="4" id="KW-1185">Reference proteome</keyword>
<evidence type="ECO:0000256" key="1">
    <source>
        <dbReference type="SAM" id="Phobius"/>
    </source>
</evidence>
<dbReference type="GO" id="GO:0016810">
    <property type="term" value="F:hydrolase activity, acting on carbon-nitrogen (but not peptide) bonds"/>
    <property type="evidence" value="ECO:0007669"/>
    <property type="project" value="InterPro"/>
</dbReference>
<evidence type="ECO:0000313" key="3">
    <source>
        <dbReference type="EMBL" id="PWV98476.1"/>
    </source>
</evidence>
<feature type="domain" description="NodB homology" evidence="2">
    <location>
        <begin position="38"/>
        <end position="223"/>
    </location>
</feature>
<dbReference type="InterPro" id="IPR002509">
    <property type="entry name" value="NODB_dom"/>
</dbReference>
<dbReference type="RefSeq" id="WP_110045682.1">
    <property type="nucleotide sequence ID" value="NZ_CP054609.1"/>
</dbReference>
<feature type="transmembrane region" description="Helical" evidence="1">
    <location>
        <begin position="6"/>
        <end position="28"/>
    </location>
</feature>
<dbReference type="OrthoDB" id="2649545at2"/>
<accession>A0A2V2YPX2</accession>
<keyword evidence="1" id="KW-1133">Transmembrane helix</keyword>
<protein>
    <submittedName>
        <fullName evidence="3">Peptidoglycan/xylan/chitin deacetylase (PgdA/CDA1 family)</fullName>
    </submittedName>
</protein>
<dbReference type="CDD" id="cd10959">
    <property type="entry name" value="CE4_NodB_like_3"/>
    <property type="match status" value="1"/>
</dbReference>
<evidence type="ECO:0000313" key="4">
    <source>
        <dbReference type="Proteomes" id="UP000246635"/>
    </source>
</evidence>
<comment type="caution">
    <text evidence="3">The sequence shown here is derived from an EMBL/GenBank/DDBJ whole genome shotgun (WGS) entry which is preliminary data.</text>
</comment>
<dbReference type="GO" id="GO:0005975">
    <property type="term" value="P:carbohydrate metabolic process"/>
    <property type="evidence" value="ECO:0007669"/>
    <property type="project" value="InterPro"/>
</dbReference>
<dbReference type="PANTHER" id="PTHR10587">
    <property type="entry name" value="GLYCOSYL TRANSFERASE-RELATED"/>
    <property type="match status" value="1"/>
</dbReference>
<evidence type="ECO:0000259" key="2">
    <source>
        <dbReference type="PROSITE" id="PS51677"/>
    </source>
</evidence>
<dbReference type="InterPro" id="IPR054467">
    <property type="entry name" value="YkoP-like_dom"/>
</dbReference>
<organism evidence="3 4">
    <name type="scientific">Paenibacillus cellulosilyticus</name>
    <dbReference type="NCBI Taxonomy" id="375489"/>
    <lineage>
        <taxon>Bacteria</taxon>
        <taxon>Bacillati</taxon>
        <taxon>Bacillota</taxon>
        <taxon>Bacilli</taxon>
        <taxon>Bacillales</taxon>
        <taxon>Paenibacillaceae</taxon>
        <taxon>Paenibacillus</taxon>
    </lineage>
</organism>
<dbReference type="InterPro" id="IPR050248">
    <property type="entry name" value="Polysacc_deacetylase_ArnD"/>
</dbReference>
<reference evidence="3 4" key="1">
    <citation type="submission" date="2018-05" db="EMBL/GenBank/DDBJ databases">
        <title>Genomic Encyclopedia of Type Strains, Phase III (KMG-III): the genomes of soil and plant-associated and newly described type strains.</title>
        <authorList>
            <person name="Whitman W."/>
        </authorList>
    </citation>
    <scope>NUCLEOTIDE SEQUENCE [LARGE SCALE GENOMIC DNA]</scope>
    <source>
        <strain evidence="3 4">CECT 5696</strain>
    </source>
</reference>
<dbReference type="InterPro" id="IPR011330">
    <property type="entry name" value="Glyco_hydro/deAcase_b/a-brl"/>
</dbReference>
<dbReference type="EMBL" id="QGTQ01000018">
    <property type="protein sequence ID" value="PWV98476.1"/>
    <property type="molecule type" value="Genomic_DNA"/>
</dbReference>
<dbReference type="Pfam" id="PF01522">
    <property type="entry name" value="Polysacc_deac_1"/>
    <property type="match status" value="1"/>
</dbReference>
<dbReference type="Gene3D" id="3.20.20.370">
    <property type="entry name" value="Glycoside hydrolase/deacetylase"/>
    <property type="match status" value="1"/>
</dbReference>
<dbReference type="SUPFAM" id="SSF88713">
    <property type="entry name" value="Glycoside hydrolase/deacetylase"/>
    <property type="match status" value="1"/>
</dbReference>
<sequence length="482" mass="54541">MQNLFLLLFYGLTFYAFLPGLISRMFGFRAFKRGRVKREIALTFDDGPDPRYTPQLLDLLKRYNAKATFFVVGAHAEKHPELLKRMHEEGHVIGIHNYEHKTNWLMRPKKVKWHIERTQEIIREATGQDAVFYRPPWGIVNAFDYSPGHLQIILWSAIFGDWRYKQGVNRLRQRMMKKMRPGEVVLLHDCGMTPGADERAPENMIKALDSYLAEAERRGFKFVGIDEMIALTDKAIGLVPSRFKRMLIWLWLRWEGLFHRVFRTKPVGSPSPSFHYRMVKYHGAPIDIGSGQTLNNGDDVVELHFDNRLLLEIAHKSATPIAAAIRLVRMVEKQLPTLATVVSRDPVAKEAKSIYGVTMIHRGASKLGFGVHELPAGMFASMSKIYLKVLMRVLTPTPKHKETDKKSSRHAVELKPHILTYPIHELLKLASSELVTTVSGGSEAAVKTTRPLKHDGAAVHAAPGLDLDFEQLEGSAAGKAGS</sequence>
<dbReference type="Proteomes" id="UP000246635">
    <property type="component" value="Unassembled WGS sequence"/>
</dbReference>
<dbReference type="PANTHER" id="PTHR10587:SF137">
    <property type="entry name" value="4-DEOXY-4-FORMAMIDO-L-ARABINOSE-PHOSPHOUNDECAPRENOL DEFORMYLASE ARND-RELATED"/>
    <property type="match status" value="1"/>
</dbReference>
<proteinExistence type="predicted"/>
<keyword evidence="1" id="KW-0812">Transmembrane</keyword>